<dbReference type="Pfam" id="PF01252">
    <property type="entry name" value="Peptidase_A8"/>
    <property type="match status" value="1"/>
</dbReference>
<dbReference type="PANTHER" id="PTHR33695:SF1">
    <property type="entry name" value="LIPOPROTEIN SIGNAL PEPTIDASE"/>
    <property type="match status" value="1"/>
</dbReference>
<feature type="transmembrane region" description="Helical" evidence="9">
    <location>
        <begin position="98"/>
        <end position="117"/>
    </location>
</feature>
<proteinExistence type="inferred from homology"/>
<comment type="caution">
    <text evidence="12">The sequence shown here is derived from an EMBL/GenBank/DDBJ whole genome shotgun (WGS) entry which is preliminary data.</text>
</comment>
<name>A0A2T0R8Q3_9ACTN</name>
<keyword evidence="13" id="KW-1185">Reference proteome</keyword>
<evidence type="ECO:0000256" key="5">
    <source>
        <dbReference type="ARBA" id="ARBA00022750"/>
    </source>
</evidence>
<evidence type="ECO:0000256" key="4">
    <source>
        <dbReference type="ARBA" id="ARBA00022692"/>
    </source>
</evidence>
<dbReference type="EMBL" id="PVZF01000002">
    <property type="protein sequence ID" value="PRY17547.1"/>
    <property type="molecule type" value="Genomic_DNA"/>
</dbReference>
<feature type="transmembrane region" description="Helical" evidence="9">
    <location>
        <begin position="62"/>
        <end position="86"/>
    </location>
</feature>
<reference evidence="12 13" key="1">
    <citation type="submission" date="2018-03" db="EMBL/GenBank/DDBJ databases">
        <title>Genomic Encyclopedia of Archaeal and Bacterial Type Strains, Phase II (KMG-II): from individual species to whole genera.</title>
        <authorList>
            <person name="Goeker M."/>
        </authorList>
    </citation>
    <scope>NUCLEOTIDE SEQUENCE [LARGE SCALE GENOMIC DNA]</scope>
    <source>
        <strain evidence="12 13">DSM 19711</strain>
    </source>
</reference>
<feature type="transmembrane region" description="Helical" evidence="9">
    <location>
        <begin position="137"/>
        <end position="158"/>
    </location>
</feature>
<keyword evidence="6 9" id="KW-0378">Hydrolase</keyword>
<feature type="active site" evidence="9">
    <location>
        <position position="129"/>
    </location>
</feature>
<dbReference type="AlphaFoldDB" id="A0A2T0R8Q3"/>
<evidence type="ECO:0000313" key="12">
    <source>
        <dbReference type="EMBL" id="PRY17547.1"/>
    </source>
</evidence>
<evidence type="ECO:0000256" key="1">
    <source>
        <dbReference type="ARBA" id="ARBA00006139"/>
    </source>
</evidence>
<comment type="similarity">
    <text evidence="1 9 11">Belongs to the peptidase A8 family.</text>
</comment>
<dbReference type="PANTHER" id="PTHR33695">
    <property type="entry name" value="LIPOPROTEIN SIGNAL PEPTIDASE"/>
    <property type="match status" value="1"/>
</dbReference>
<comment type="subcellular location">
    <subcellularLocation>
        <location evidence="9">Cell membrane</location>
        <topology evidence="9">Multi-pass membrane protein</topology>
    </subcellularLocation>
</comment>
<evidence type="ECO:0000256" key="3">
    <source>
        <dbReference type="ARBA" id="ARBA00022670"/>
    </source>
</evidence>
<feature type="active site" evidence="9">
    <location>
        <position position="143"/>
    </location>
</feature>
<keyword evidence="2 9" id="KW-1003">Cell membrane</keyword>
<dbReference type="Proteomes" id="UP000238083">
    <property type="component" value="Unassembled WGS sequence"/>
</dbReference>
<evidence type="ECO:0000256" key="6">
    <source>
        <dbReference type="ARBA" id="ARBA00022801"/>
    </source>
</evidence>
<evidence type="ECO:0000256" key="9">
    <source>
        <dbReference type="HAMAP-Rule" id="MF_00161"/>
    </source>
</evidence>
<accession>A0A2T0R8Q3</accession>
<keyword evidence="8 9" id="KW-0472">Membrane</keyword>
<dbReference type="EC" id="3.4.23.36" evidence="9"/>
<keyword evidence="5 9" id="KW-0064">Aspartyl protease</keyword>
<comment type="caution">
    <text evidence="9">Lacks conserved residue(s) required for the propagation of feature annotation.</text>
</comment>
<evidence type="ECO:0000256" key="7">
    <source>
        <dbReference type="ARBA" id="ARBA00022989"/>
    </source>
</evidence>
<evidence type="ECO:0000313" key="13">
    <source>
        <dbReference type="Proteomes" id="UP000238083"/>
    </source>
</evidence>
<dbReference type="OrthoDB" id="4308908at2"/>
<dbReference type="UniPathway" id="UPA00665"/>
<comment type="pathway">
    <text evidence="9">Protein modification; lipoprotein biosynthesis (signal peptide cleavage).</text>
</comment>
<keyword evidence="3 9" id="KW-0645">Protease</keyword>
<dbReference type="GO" id="GO:0005886">
    <property type="term" value="C:plasma membrane"/>
    <property type="evidence" value="ECO:0007669"/>
    <property type="project" value="UniProtKB-SubCell"/>
</dbReference>
<comment type="catalytic activity">
    <reaction evidence="9 10">
        <text>Release of signal peptides from bacterial membrane prolipoproteins. Hydrolyzes -Xaa-Yaa-Zaa-|-(S,diacylglyceryl)Cys-, in which Xaa is hydrophobic (preferably Leu), and Yaa (Ala or Ser) and Zaa (Gly or Ala) have small, neutral side chains.</text>
        <dbReference type="EC" id="3.4.23.36"/>
    </reaction>
</comment>
<protein>
    <recommendedName>
        <fullName evidence="9">Lipoprotein signal peptidase</fullName>
        <ecNumber evidence="9">3.4.23.36</ecNumber>
    </recommendedName>
    <alternativeName>
        <fullName evidence="9">Prolipoprotein signal peptidase</fullName>
    </alternativeName>
    <alternativeName>
        <fullName evidence="9">Signal peptidase II</fullName>
        <shortName evidence="9">SPase II</shortName>
    </alternativeName>
</protein>
<dbReference type="PRINTS" id="PR00781">
    <property type="entry name" value="LIPOSIGPTASE"/>
</dbReference>
<sequence>MSEAENPPRRAPRWAWTAIVWGVVYALDQITKALAVAHLEPGAVQPFVGELLQFHLIRNPGAAFSFATGATWIFTILAAAVVVVVVRMARKLRSLPWALAFGFLLAGATGNLTDRLVREPGFARGHVVDFLQLPHWPIFNVADAGICVAAVFIAVLALRGVGLDGRRESRQQQESGAEGA</sequence>
<dbReference type="GO" id="GO:0004190">
    <property type="term" value="F:aspartic-type endopeptidase activity"/>
    <property type="evidence" value="ECO:0007669"/>
    <property type="project" value="UniProtKB-UniRule"/>
</dbReference>
<dbReference type="PROSITE" id="PS00855">
    <property type="entry name" value="SPASE_II"/>
    <property type="match status" value="1"/>
</dbReference>
<dbReference type="RefSeq" id="WP_106208394.1">
    <property type="nucleotide sequence ID" value="NZ_PVZF01000002.1"/>
</dbReference>
<dbReference type="GO" id="GO:0006508">
    <property type="term" value="P:proteolysis"/>
    <property type="evidence" value="ECO:0007669"/>
    <property type="project" value="UniProtKB-KW"/>
</dbReference>
<keyword evidence="7 9" id="KW-1133">Transmembrane helix</keyword>
<gene>
    <name evidence="9" type="primary">lspA</name>
    <name evidence="12" type="ORF">CLV37_102510</name>
</gene>
<dbReference type="InterPro" id="IPR001872">
    <property type="entry name" value="Peptidase_A8"/>
</dbReference>
<dbReference type="HAMAP" id="MF_00161">
    <property type="entry name" value="LspA"/>
    <property type="match status" value="1"/>
</dbReference>
<comment type="function">
    <text evidence="9 10">This protein specifically catalyzes the removal of signal peptides from prolipoproteins.</text>
</comment>
<dbReference type="NCBIfam" id="TIGR00077">
    <property type="entry name" value="lspA"/>
    <property type="match status" value="1"/>
</dbReference>
<evidence type="ECO:0000256" key="8">
    <source>
        <dbReference type="ARBA" id="ARBA00023136"/>
    </source>
</evidence>
<evidence type="ECO:0000256" key="10">
    <source>
        <dbReference type="RuleBase" id="RU000594"/>
    </source>
</evidence>
<keyword evidence="4 9" id="KW-0812">Transmembrane</keyword>
<organism evidence="12 13">
    <name type="scientific">Kineococcus rhizosphaerae</name>
    <dbReference type="NCBI Taxonomy" id="559628"/>
    <lineage>
        <taxon>Bacteria</taxon>
        <taxon>Bacillati</taxon>
        <taxon>Actinomycetota</taxon>
        <taxon>Actinomycetes</taxon>
        <taxon>Kineosporiales</taxon>
        <taxon>Kineosporiaceae</taxon>
        <taxon>Kineococcus</taxon>
    </lineage>
</organism>
<evidence type="ECO:0000256" key="2">
    <source>
        <dbReference type="ARBA" id="ARBA00022475"/>
    </source>
</evidence>
<evidence type="ECO:0000256" key="11">
    <source>
        <dbReference type="RuleBase" id="RU004181"/>
    </source>
</evidence>